<feature type="chain" id="PRO_5045922882" evidence="2">
    <location>
        <begin position="21"/>
        <end position="445"/>
    </location>
</feature>
<dbReference type="Gene3D" id="2.60.120.260">
    <property type="entry name" value="Galactose-binding domain-like"/>
    <property type="match status" value="1"/>
</dbReference>
<protein>
    <submittedName>
        <fullName evidence="4">T9SS type A sorting domain-containing protein</fullName>
    </submittedName>
</protein>
<dbReference type="EMBL" id="JAODOP010000004">
    <property type="protein sequence ID" value="MEF3832846.1"/>
    <property type="molecule type" value="Genomic_DNA"/>
</dbReference>
<dbReference type="RefSeq" id="WP_303305214.1">
    <property type="nucleotide sequence ID" value="NZ_JAODOP010000004.1"/>
</dbReference>
<keyword evidence="5" id="KW-1185">Reference proteome</keyword>
<name>A0ABU7XR44_9FLAO</name>
<dbReference type="Proteomes" id="UP001337305">
    <property type="component" value="Unassembled WGS sequence"/>
</dbReference>
<comment type="caution">
    <text evidence="4">The sequence shown here is derived from an EMBL/GenBank/DDBJ whole genome shotgun (WGS) entry which is preliminary data.</text>
</comment>
<organism evidence="4 5">
    <name type="scientific">Flavivirga spongiicola</name>
    <dbReference type="NCBI Taxonomy" id="421621"/>
    <lineage>
        <taxon>Bacteria</taxon>
        <taxon>Pseudomonadati</taxon>
        <taxon>Bacteroidota</taxon>
        <taxon>Flavobacteriia</taxon>
        <taxon>Flavobacteriales</taxon>
        <taxon>Flavobacteriaceae</taxon>
        <taxon>Flavivirga</taxon>
    </lineage>
</organism>
<evidence type="ECO:0000256" key="1">
    <source>
        <dbReference type="ARBA" id="ARBA00022729"/>
    </source>
</evidence>
<accession>A0ABU7XR44</accession>
<evidence type="ECO:0000256" key="2">
    <source>
        <dbReference type="SAM" id="SignalP"/>
    </source>
</evidence>
<dbReference type="Pfam" id="PF18962">
    <property type="entry name" value="Por_Secre_tail"/>
    <property type="match status" value="1"/>
</dbReference>
<reference evidence="4 5" key="1">
    <citation type="submission" date="2022-09" db="EMBL/GenBank/DDBJ databases">
        <title>Genome sequencing of Flavivirga sp. MEBiC05379.</title>
        <authorList>
            <person name="Oh H.-M."/>
            <person name="Kwon K.K."/>
            <person name="Park M.J."/>
            <person name="Yang S.-H."/>
        </authorList>
    </citation>
    <scope>NUCLEOTIDE SEQUENCE [LARGE SCALE GENOMIC DNA]</scope>
    <source>
        <strain evidence="4 5">MEBiC05379</strain>
    </source>
</reference>
<evidence type="ECO:0000313" key="5">
    <source>
        <dbReference type="Proteomes" id="UP001337305"/>
    </source>
</evidence>
<feature type="domain" description="Secretion system C-terminal sorting" evidence="3">
    <location>
        <begin position="378"/>
        <end position="438"/>
    </location>
</feature>
<gene>
    <name evidence="4" type="ORF">N1F79_06875</name>
</gene>
<keyword evidence="1 2" id="KW-0732">Signal</keyword>
<dbReference type="InterPro" id="IPR026444">
    <property type="entry name" value="Secre_tail"/>
</dbReference>
<dbReference type="NCBIfam" id="TIGR04183">
    <property type="entry name" value="Por_Secre_tail"/>
    <property type="match status" value="1"/>
</dbReference>
<evidence type="ECO:0000259" key="3">
    <source>
        <dbReference type="Pfam" id="PF18962"/>
    </source>
</evidence>
<proteinExistence type="predicted"/>
<sequence>MNKNLLLCVGLFLASFVLPAQTYYDYLDYDSCKDLLTLDIANSNPINGAYWWMGENRYTKVANPDASDTQNPYVKKILATHVGHYIAFKLPETISSTEGYQFKLRYYAPASTTSGGFYVRFFHSSVGQHNNYSQVFVASKVDASWTEITGSLIPNGGLDYDTVVIYPLYNATSVEPLYIDDFQITVEPTASASVAATLESGNTWYDYPGGSSTSLNPIQGGTSTLDTTTNPNAEGLNSTTVNRVVNNGTDHVWTTYVLDAAIPNSGMLKFKVLADCTNGSDHGTVNVRLLNSADAIVFDSGENNQEVGYYAHANRWTDIEVDLSLASGGDIKKVHIFFDYFEKGTAGNKYYFDALQGPSLGAGSLSVNDKTLISTLKLYPNPVKDTFVLNKEVESARIYDVLGNLIQTINNKQTQFGVSNLTNGMYFIEVFVKNGKETIRFIKNN</sequence>
<evidence type="ECO:0000313" key="4">
    <source>
        <dbReference type="EMBL" id="MEF3832846.1"/>
    </source>
</evidence>
<feature type="signal peptide" evidence="2">
    <location>
        <begin position="1"/>
        <end position="20"/>
    </location>
</feature>